<dbReference type="InterPro" id="IPR015928">
    <property type="entry name" value="Aconitase/3IPM_dehydase_swvl"/>
</dbReference>
<evidence type="ECO:0000259" key="2">
    <source>
        <dbReference type="Pfam" id="PF00694"/>
    </source>
</evidence>
<reference evidence="3 4" key="1">
    <citation type="journal article" date="2024" name="Nat. Commun.">
        <title>Phylogenomics reveals the evolutionary origins of lichenization in chlorophyte algae.</title>
        <authorList>
            <person name="Puginier C."/>
            <person name="Libourel C."/>
            <person name="Otte J."/>
            <person name="Skaloud P."/>
            <person name="Haon M."/>
            <person name="Grisel S."/>
            <person name="Petersen M."/>
            <person name="Berrin J.G."/>
            <person name="Delaux P.M."/>
            <person name="Dal Grande F."/>
            <person name="Keller J."/>
        </authorList>
    </citation>
    <scope>NUCLEOTIDE SEQUENCE [LARGE SCALE GENOMIC DNA]</scope>
    <source>
        <strain evidence="3 4">SAG 2145</strain>
    </source>
</reference>
<dbReference type="InterPro" id="IPR000573">
    <property type="entry name" value="AconitaseA/IPMdHydase_ssu_swvl"/>
</dbReference>
<dbReference type="GO" id="GO:0005829">
    <property type="term" value="C:cytosol"/>
    <property type="evidence" value="ECO:0007669"/>
    <property type="project" value="TreeGrafter"/>
</dbReference>
<sequence>MLESPFGDSLPQKGFDRGMETYQAPKPGSGDVAVDPNSKRLQILEPFKAWDGKDLTDATILIKAQGKCTTDHISMAGPWLKYRGHLDNISNNLLIGATNTENGEVNSVKNQTTGEFGPVPGTARDYKSKGIEWVVVGDENYGEGSSREHAALEPRHLGGRAILVKSFARIHETNLKKQGMLALTFDNPADYDKIEPADKISIIGLPNFAPGKPLTVRGKRSDGSTYEFPVNHTYNEQQLEWFKHGSALNLMGKNAK</sequence>
<dbReference type="PANTHER" id="PTHR43160">
    <property type="entry name" value="ACONITATE HYDRATASE B"/>
    <property type="match status" value="1"/>
</dbReference>
<gene>
    <name evidence="3" type="ORF">WJX74_003067</name>
</gene>
<dbReference type="Proteomes" id="UP001438707">
    <property type="component" value="Unassembled WGS sequence"/>
</dbReference>
<protein>
    <recommendedName>
        <fullName evidence="2">Aconitase A/isopropylmalate dehydratase small subunit swivel domain-containing protein</fullName>
    </recommendedName>
</protein>
<dbReference type="GO" id="GO:0005739">
    <property type="term" value="C:mitochondrion"/>
    <property type="evidence" value="ECO:0007669"/>
    <property type="project" value="TreeGrafter"/>
</dbReference>
<dbReference type="GO" id="GO:0003994">
    <property type="term" value="F:aconitate hydratase activity"/>
    <property type="evidence" value="ECO:0007669"/>
    <property type="project" value="TreeGrafter"/>
</dbReference>
<name>A0AAW1S609_9CHLO</name>
<dbReference type="GO" id="GO:0051539">
    <property type="term" value="F:4 iron, 4 sulfur cluster binding"/>
    <property type="evidence" value="ECO:0007669"/>
    <property type="project" value="TreeGrafter"/>
</dbReference>
<dbReference type="EMBL" id="JALJOS010000003">
    <property type="protein sequence ID" value="KAK9841280.1"/>
    <property type="molecule type" value="Genomic_DNA"/>
</dbReference>
<comment type="caution">
    <text evidence="3">The sequence shown here is derived from an EMBL/GenBank/DDBJ whole genome shotgun (WGS) entry which is preliminary data.</text>
</comment>
<dbReference type="AlphaFoldDB" id="A0AAW1S609"/>
<dbReference type="GO" id="GO:0006099">
    <property type="term" value="P:tricarboxylic acid cycle"/>
    <property type="evidence" value="ECO:0007669"/>
    <property type="project" value="TreeGrafter"/>
</dbReference>
<evidence type="ECO:0000256" key="1">
    <source>
        <dbReference type="SAM" id="MobiDB-lite"/>
    </source>
</evidence>
<dbReference type="Gene3D" id="3.20.19.10">
    <property type="entry name" value="Aconitase, domain 4"/>
    <property type="match status" value="1"/>
</dbReference>
<dbReference type="PANTHER" id="PTHR43160:SF3">
    <property type="entry name" value="ACONITATE HYDRATASE, MITOCHONDRIAL"/>
    <property type="match status" value="1"/>
</dbReference>
<organism evidence="3 4">
    <name type="scientific">Apatococcus lobatus</name>
    <dbReference type="NCBI Taxonomy" id="904363"/>
    <lineage>
        <taxon>Eukaryota</taxon>
        <taxon>Viridiplantae</taxon>
        <taxon>Chlorophyta</taxon>
        <taxon>core chlorophytes</taxon>
        <taxon>Trebouxiophyceae</taxon>
        <taxon>Chlorellales</taxon>
        <taxon>Chlorellaceae</taxon>
        <taxon>Apatococcus</taxon>
    </lineage>
</organism>
<evidence type="ECO:0000313" key="3">
    <source>
        <dbReference type="EMBL" id="KAK9841280.1"/>
    </source>
</evidence>
<feature type="domain" description="Aconitase A/isopropylmalate dehydratase small subunit swivel" evidence="2">
    <location>
        <begin position="60"/>
        <end position="187"/>
    </location>
</feature>
<accession>A0AAW1S609</accession>
<dbReference type="InterPro" id="IPR050926">
    <property type="entry name" value="Aconitase/IPM_isomerase"/>
</dbReference>
<keyword evidence="4" id="KW-1185">Reference proteome</keyword>
<dbReference type="FunFam" id="3.20.19.10:FF:000002">
    <property type="entry name" value="Aconitate hydratase, mitochondrial"/>
    <property type="match status" value="1"/>
</dbReference>
<proteinExistence type="predicted"/>
<dbReference type="SUPFAM" id="SSF52016">
    <property type="entry name" value="LeuD/IlvD-like"/>
    <property type="match status" value="1"/>
</dbReference>
<evidence type="ECO:0000313" key="4">
    <source>
        <dbReference type="Proteomes" id="UP001438707"/>
    </source>
</evidence>
<dbReference type="Pfam" id="PF00694">
    <property type="entry name" value="Aconitase_C"/>
    <property type="match status" value="1"/>
</dbReference>
<feature type="region of interest" description="Disordered" evidence="1">
    <location>
        <begin position="1"/>
        <end position="35"/>
    </location>
</feature>